<name>A0A0E9PBB1_ANGAN</name>
<sequence length="26" mass="3149">MKKNFGIFGLQVKASKNLQKYIFMWK</sequence>
<reference evidence="1" key="1">
    <citation type="submission" date="2014-11" db="EMBL/GenBank/DDBJ databases">
        <authorList>
            <person name="Amaro Gonzalez C."/>
        </authorList>
    </citation>
    <scope>NUCLEOTIDE SEQUENCE</scope>
</reference>
<proteinExistence type="predicted"/>
<organism evidence="1">
    <name type="scientific">Anguilla anguilla</name>
    <name type="common">European freshwater eel</name>
    <name type="synonym">Muraena anguilla</name>
    <dbReference type="NCBI Taxonomy" id="7936"/>
    <lineage>
        <taxon>Eukaryota</taxon>
        <taxon>Metazoa</taxon>
        <taxon>Chordata</taxon>
        <taxon>Craniata</taxon>
        <taxon>Vertebrata</taxon>
        <taxon>Euteleostomi</taxon>
        <taxon>Actinopterygii</taxon>
        <taxon>Neopterygii</taxon>
        <taxon>Teleostei</taxon>
        <taxon>Anguilliformes</taxon>
        <taxon>Anguillidae</taxon>
        <taxon>Anguilla</taxon>
    </lineage>
</organism>
<evidence type="ECO:0000313" key="1">
    <source>
        <dbReference type="EMBL" id="JAH01799.1"/>
    </source>
</evidence>
<protein>
    <submittedName>
        <fullName evidence="1">Uncharacterized protein</fullName>
    </submittedName>
</protein>
<accession>A0A0E9PBB1</accession>
<dbReference type="AlphaFoldDB" id="A0A0E9PBB1"/>
<reference evidence="1" key="2">
    <citation type="journal article" date="2015" name="Fish Shellfish Immunol.">
        <title>Early steps in the European eel (Anguilla anguilla)-Vibrio vulnificus interaction in the gills: Role of the RtxA13 toxin.</title>
        <authorList>
            <person name="Callol A."/>
            <person name="Pajuelo D."/>
            <person name="Ebbesson L."/>
            <person name="Teles M."/>
            <person name="MacKenzie S."/>
            <person name="Amaro C."/>
        </authorList>
    </citation>
    <scope>NUCLEOTIDE SEQUENCE</scope>
</reference>
<dbReference type="EMBL" id="GBXM01106778">
    <property type="protein sequence ID" value="JAH01799.1"/>
    <property type="molecule type" value="Transcribed_RNA"/>
</dbReference>